<dbReference type="Proteomes" id="UP000069697">
    <property type="component" value="Unassembled WGS sequence"/>
</dbReference>
<keyword evidence="3" id="KW-0804">Transcription</keyword>
<dbReference type="GO" id="GO:0003677">
    <property type="term" value="F:DNA binding"/>
    <property type="evidence" value="ECO:0007669"/>
    <property type="project" value="UniProtKB-KW"/>
</dbReference>
<dbReference type="InterPro" id="IPR046348">
    <property type="entry name" value="SIS_dom_sf"/>
</dbReference>
<evidence type="ECO:0000313" key="6">
    <source>
        <dbReference type="EMBL" id="GAS81600.1"/>
    </source>
</evidence>
<dbReference type="GO" id="GO:0003700">
    <property type="term" value="F:DNA-binding transcription factor activity"/>
    <property type="evidence" value="ECO:0007669"/>
    <property type="project" value="InterPro"/>
</dbReference>
<accession>A0A117I145</accession>
<dbReference type="Pfam" id="PF01380">
    <property type="entry name" value="SIS"/>
    <property type="match status" value="1"/>
</dbReference>
<gene>
    <name evidence="6" type="ORF">PAHA3_1674</name>
</gene>
<name>A0A117I145_PAEAM</name>
<evidence type="ECO:0000256" key="3">
    <source>
        <dbReference type="ARBA" id="ARBA00023163"/>
    </source>
</evidence>
<dbReference type="AlphaFoldDB" id="A0A117I145"/>
<dbReference type="PANTHER" id="PTHR30514:SF10">
    <property type="entry name" value="MURR_RPIR FAMILY TRANSCRIPTIONAL REGULATOR"/>
    <property type="match status" value="1"/>
</dbReference>
<sequence length="289" mass="33078">MKILTQLTDMHNFTPNEKSIASYILTHKDRILHLNVQELAKVTYTSHSAINRLVHKLELTGFKEFIIRLAREFEQDSAQNISNVDPNYPFSLGESSLQVAKEIAELMKETIEKNVAYMDDDLLSLTAQLLDRAERIFIYAMGDSQIRAKSFQNKLFKINKYVVIATELSEWAHHTVNLTTKDCAIFLTYHGKSQSYITAAHHFKREHIPFITITATSHSELAKLSTICIRVPNDEVKLAKIGSFSSQIAFEYVLNVIYSCIYKINYATNRQTSAETYEKLQVSDLLSDD</sequence>
<dbReference type="GO" id="GO:1901135">
    <property type="term" value="P:carbohydrate derivative metabolic process"/>
    <property type="evidence" value="ECO:0007669"/>
    <property type="project" value="InterPro"/>
</dbReference>
<dbReference type="InterPro" id="IPR000281">
    <property type="entry name" value="HTH_RpiR"/>
</dbReference>
<comment type="caution">
    <text evidence="6">The sequence shown here is derived from an EMBL/GenBank/DDBJ whole genome shotgun (WGS) entry which is preliminary data.</text>
</comment>
<dbReference type="Pfam" id="PF01418">
    <property type="entry name" value="HTH_6"/>
    <property type="match status" value="1"/>
</dbReference>
<dbReference type="InterPro" id="IPR001347">
    <property type="entry name" value="SIS_dom"/>
</dbReference>
<evidence type="ECO:0000259" key="5">
    <source>
        <dbReference type="PROSITE" id="PS51464"/>
    </source>
</evidence>
<dbReference type="InterPro" id="IPR009057">
    <property type="entry name" value="Homeodomain-like_sf"/>
</dbReference>
<evidence type="ECO:0000313" key="7">
    <source>
        <dbReference type="Proteomes" id="UP000069697"/>
    </source>
</evidence>
<dbReference type="GO" id="GO:0097367">
    <property type="term" value="F:carbohydrate derivative binding"/>
    <property type="evidence" value="ECO:0007669"/>
    <property type="project" value="InterPro"/>
</dbReference>
<dbReference type="PANTHER" id="PTHR30514">
    <property type="entry name" value="GLUCOKINASE"/>
    <property type="match status" value="1"/>
</dbReference>
<dbReference type="PROSITE" id="PS51071">
    <property type="entry name" value="HTH_RPIR"/>
    <property type="match status" value="1"/>
</dbReference>
<evidence type="ECO:0000256" key="1">
    <source>
        <dbReference type="ARBA" id="ARBA00023015"/>
    </source>
</evidence>
<organism evidence="6 7">
    <name type="scientific">Paenibacillus amylolyticus</name>
    <dbReference type="NCBI Taxonomy" id="1451"/>
    <lineage>
        <taxon>Bacteria</taxon>
        <taxon>Bacillati</taxon>
        <taxon>Bacillota</taxon>
        <taxon>Bacilli</taxon>
        <taxon>Bacillales</taxon>
        <taxon>Paenibacillaceae</taxon>
        <taxon>Paenibacillus</taxon>
    </lineage>
</organism>
<keyword evidence="2" id="KW-0238">DNA-binding</keyword>
<protein>
    <submittedName>
        <fullName evidence="6">Transcriptional regulator</fullName>
    </submittedName>
</protein>
<dbReference type="InterPro" id="IPR035472">
    <property type="entry name" value="RpiR-like_SIS"/>
</dbReference>
<evidence type="ECO:0000259" key="4">
    <source>
        <dbReference type="PROSITE" id="PS51071"/>
    </source>
</evidence>
<dbReference type="InterPro" id="IPR036388">
    <property type="entry name" value="WH-like_DNA-bd_sf"/>
</dbReference>
<dbReference type="Gene3D" id="3.40.50.10490">
    <property type="entry name" value="Glucose-6-phosphate isomerase like protein, domain 1"/>
    <property type="match status" value="1"/>
</dbReference>
<dbReference type="CDD" id="cd05013">
    <property type="entry name" value="SIS_RpiR"/>
    <property type="match status" value="1"/>
</dbReference>
<reference evidence="6 7" key="1">
    <citation type="journal article" date="2016" name="Genome Announc.">
        <title>Draft Genome Sequence of Paenibacillus amylolyticus Heshi-A3, Isolated from Fermented Rice Bran in a Japanese Fermented Seafood Dish.</title>
        <authorList>
            <person name="Akuzawa S."/>
            <person name="Nagaoka J."/>
            <person name="Kanekatsu M."/>
            <person name="Kubota E."/>
            <person name="Ohtake R."/>
            <person name="Suzuki T."/>
            <person name="Kanesaki Y."/>
        </authorList>
    </citation>
    <scope>NUCLEOTIDE SEQUENCE [LARGE SCALE GENOMIC DNA]</scope>
    <source>
        <strain evidence="6 7">Heshi-A3</strain>
    </source>
</reference>
<dbReference type="Gene3D" id="1.10.10.10">
    <property type="entry name" value="Winged helix-like DNA-binding domain superfamily/Winged helix DNA-binding domain"/>
    <property type="match status" value="1"/>
</dbReference>
<proteinExistence type="predicted"/>
<keyword evidence="1" id="KW-0805">Transcription regulation</keyword>
<dbReference type="InterPro" id="IPR047640">
    <property type="entry name" value="RpiR-like"/>
</dbReference>
<dbReference type="SUPFAM" id="SSF46689">
    <property type="entry name" value="Homeodomain-like"/>
    <property type="match status" value="1"/>
</dbReference>
<dbReference type="PROSITE" id="PS51464">
    <property type="entry name" value="SIS"/>
    <property type="match status" value="1"/>
</dbReference>
<feature type="domain" description="SIS" evidence="5">
    <location>
        <begin position="126"/>
        <end position="267"/>
    </location>
</feature>
<feature type="domain" description="HTH rpiR-type" evidence="4">
    <location>
        <begin position="1"/>
        <end position="76"/>
    </location>
</feature>
<evidence type="ECO:0000256" key="2">
    <source>
        <dbReference type="ARBA" id="ARBA00023125"/>
    </source>
</evidence>
<dbReference type="EMBL" id="BCNV01000001">
    <property type="protein sequence ID" value="GAS81600.1"/>
    <property type="molecule type" value="Genomic_DNA"/>
</dbReference>
<reference evidence="7" key="2">
    <citation type="submission" date="2016-01" db="EMBL/GenBank/DDBJ databases">
        <title>Draft Genome Sequence of Paenibacillus amylolyticus Heshi-A3 that Was Isolated from Fermented Rice Bran with Aging Salted Mackerel, Which Was Named Heshiko as Traditional Fermented Seafood in Japan.</title>
        <authorList>
            <person name="Akuzawa S."/>
            <person name="Nakagawa J."/>
            <person name="Kanekatsu T."/>
            <person name="Kubota E."/>
            <person name="Ohtake R."/>
            <person name="Suzuki T."/>
            <person name="Kanesaki Y."/>
        </authorList>
    </citation>
    <scope>NUCLEOTIDE SEQUENCE [LARGE SCALE GENOMIC DNA]</scope>
    <source>
        <strain evidence="7">Heshi-A3</strain>
    </source>
</reference>
<dbReference type="SUPFAM" id="SSF53697">
    <property type="entry name" value="SIS domain"/>
    <property type="match status" value="1"/>
</dbReference>
<dbReference type="RefSeq" id="WP_062834286.1">
    <property type="nucleotide sequence ID" value="NZ_BCNV01000001.1"/>
</dbReference>